<evidence type="ECO:0000313" key="1">
    <source>
        <dbReference type="EMBL" id="KAA8521446.1"/>
    </source>
</evidence>
<reference evidence="1 2" key="1">
    <citation type="submission" date="2019-09" db="EMBL/GenBank/DDBJ databases">
        <title>A chromosome-level genome assembly of the Chinese tupelo Nyssa sinensis.</title>
        <authorList>
            <person name="Yang X."/>
            <person name="Kang M."/>
            <person name="Yang Y."/>
            <person name="Xiong H."/>
            <person name="Wang M."/>
            <person name="Zhang Z."/>
            <person name="Wang Z."/>
            <person name="Wu H."/>
            <person name="Ma T."/>
            <person name="Liu J."/>
            <person name="Xi Z."/>
        </authorList>
    </citation>
    <scope>NUCLEOTIDE SEQUENCE [LARGE SCALE GENOMIC DNA]</scope>
    <source>
        <strain evidence="1">J267</strain>
        <tissue evidence="1">Leaf</tissue>
    </source>
</reference>
<sequence length="167" mass="16998">MGVDGYNDGGAVMRIGMLRGGVMAGGVGGEDGRSGGDGDGAVMEMMVGDGEVLARGEGSDGLWLWRRSRWWWKRVGGGDGDAVVESVGGGAAKVRLGCGGVGDLMGVVVLTGVAALAMEMKGAAVDSCGWRRCGWSGGGSVVMEDGGAVQWWRERETRSAAVGSNGR</sequence>
<protein>
    <submittedName>
        <fullName evidence="1">Uncharacterized protein</fullName>
    </submittedName>
</protein>
<dbReference type="Proteomes" id="UP000325577">
    <property type="component" value="Linkage Group LG5"/>
</dbReference>
<dbReference type="AlphaFoldDB" id="A0A5J4ZUC2"/>
<proteinExistence type="predicted"/>
<gene>
    <name evidence="1" type="ORF">F0562_012121</name>
</gene>
<name>A0A5J4ZUC2_9ASTE</name>
<accession>A0A5J4ZUC2</accession>
<dbReference type="EMBL" id="CM018048">
    <property type="protein sequence ID" value="KAA8521446.1"/>
    <property type="molecule type" value="Genomic_DNA"/>
</dbReference>
<organism evidence="1 2">
    <name type="scientific">Nyssa sinensis</name>
    <dbReference type="NCBI Taxonomy" id="561372"/>
    <lineage>
        <taxon>Eukaryota</taxon>
        <taxon>Viridiplantae</taxon>
        <taxon>Streptophyta</taxon>
        <taxon>Embryophyta</taxon>
        <taxon>Tracheophyta</taxon>
        <taxon>Spermatophyta</taxon>
        <taxon>Magnoliopsida</taxon>
        <taxon>eudicotyledons</taxon>
        <taxon>Gunneridae</taxon>
        <taxon>Pentapetalae</taxon>
        <taxon>asterids</taxon>
        <taxon>Cornales</taxon>
        <taxon>Nyssaceae</taxon>
        <taxon>Nyssa</taxon>
    </lineage>
</organism>
<evidence type="ECO:0000313" key="2">
    <source>
        <dbReference type="Proteomes" id="UP000325577"/>
    </source>
</evidence>
<keyword evidence="2" id="KW-1185">Reference proteome</keyword>